<dbReference type="VEuPathDB" id="VectorBase:PPAI005809"/>
<evidence type="ECO:0000313" key="2">
    <source>
        <dbReference type="EnsemblMetazoa" id="PPAI005809-PA"/>
    </source>
</evidence>
<dbReference type="EnsemblMetazoa" id="PPAI005809-RA">
    <property type="protein sequence ID" value="PPAI005809-PA"/>
    <property type="gene ID" value="PPAI005809"/>
</dbReference>
<dbReference type="PANTHER" id="PTHR47331">
    <property type="entry name" value="PHD-TYPE DOMAIN-CONTAINING PROTEIN"/>
    <property type="match status" value="1"/>
</dbReference>
<keyword evidence="3" id="KW-1185">Reference proteome</keyword>
<dbReference type="Proteomes" id="UP000092462">
    <property type="component" value="Unassembled WGS sequence"/>
</dbReference>
<feature type="region of interest" description="Disordered" evidence="1">
    <location>
        <begin position="118"/>
        <end position="148"/>
    </location>
</feature>
<dbReference type="VEuPathDB" id="VectorBase:PPAPM1_012401"/>
<evidence type="ECO:0000256" key="1">
    <source>
        <dbReference type="SAM" id="MobiDB-lite"/>
    </source>
</evidence>
<dbReference type="PANTHER" id="PTHR47331:SF5">
    <property type="entry name" value="RIBONUCLEASE H"/>
    <property type="match status" value="1"/>
</dbReference>
<name>A0A1B0DD38_PHLPP</name>
<sequence length="307" mass="33432">MYYMFSAQAYSPQPADGESTTRPVVHSQIDRFCKILIVTTATAASITGLYSTASSVLNKLDALDVKSRDPWIIYFLLSKLDQETKGLWAQESANKMPTCNDFMSFLDKRVRALRLCQTMPNKPPDNPPKSGSSKSSYHHQPKSNNSKSNQATVLATATSNLCPACSKADHKVFKCPTFLNMSAPDRLTFVRQKNLCRKCLISTHPTRDCTSNTSRTTPTPSIIPATPATSLQVASIVQETQSTGPCTANSATNSTTPITLANASAINSISGISYIPKKVFLETAIVHVLDRNGDRSVPSTFRLRCSG</sequence>
<protein>
    <submittedName>
        <fullName evidence="2">Uncharacterized protein</fullName>
    </submittedName>
</protein>
<accession>A0A1B0DD38</accession>
<dbReference type="AlphaFoldDB" id="A0A1B0DD38"/>
<proteinExistence type="predicted"/>
<reference evidence="2" key="1">
    <citation type="submission" date="2022-08" db="UniProtKB">
        <authorList>
            <consortium name="EnsemblMetazoa"/>
        </authorList>
    </citation>
    <scope>IDENTIFICATION</scope>
    <source>
        <strain evidence="2">Israel</strain>
    </source>
</reference>
<dbReference type="EMBL" id="AJVK01031599">
    <property type="status" value="NOT_ANNOTATED_CDS"/>
    <property type="molecule type" value="Genomic_DNA"/>
</dbReference>
<organism evidence="2 3">
    <name type="scientific">Phlebotomus papatasi</name>
    <name type="common">Sandfly</name>
    <dbReference type="NCBI Taxonomy" id="29031"/>
    <lineage>
        <taxon>Eukaryota</taxon>
        <taxon>Metazoa</taxon>
        <taxon>Ecdysozoa</taxon>
        <taxon>Arthropoda</taxon>
        <taxon>Hexapoda</taxon>
        <taxon>Insecta</taxon>
        <taxon>Pterygota</taxon>
        <taxon>Neoptera</taxon>
        <taxon>Endopterygota</taxon>
        <taxon>Diptera</taxon>
        <taxon>Nematocera</taxon>
        <taxon>Psychodoidea</taxon>
        <taxon>Psychodidae</taxon>
        <taxon>Phlebotomus</taxon>
        <taxon>Phlebotomus</taxon>
    </lineage>
</organism>
<evidence type="ECO:0000313" key="3">
    <source>
        <dbReference type="Proteomes" id="UP000092462"/>
    </source>
</evidence>